<keyword evidence="2" id="KW-0479">Metal-binding</keyword>
<dbReference type="PANTHER" id="PTHR33337">
    <property type="entry name" value="GFA DOMAIN-CONTAINING PROTEIN"/>
    <property type="match status" value="1"/>
</dbReference>
<protein>
    <submittedName>
        <fullName evidence="6">Mss4-like protein</fullName>
    </submittedName>
</protein>
<dbReference type="OrthoDB" id="2212170at2759"/>
<accession>A0A9P9D6X4</accession>
<dbReference type="Gene3D" id="3.90.1590.10">
    <property type="entry name" value="glutathione-dependent formaldehyde- activating enzyme (gfa)"/>
    <property type="match status" value="1"/>
</dbReference>
<keyword evidence="7" id="KW-1185">Reference proteome</keyword>
<proteinExistence type="inferred from homology"/>
<dbReference type="InterPro" id="IPR006913">
    <property type="entry name" value="CENP-V/GFA"/>
</dbReference>
<evidence type="ECO:0000259" key="5">
    <source>
        <dbReference type="PROSITE" id="PS51891"/>
    </source>
</evidence>
<organism evidence="6 7">
    <name type="scientific">Dendryphion nanum</name>
    <dbReference type="NCBI Taxonomy" id="256645"/>
    <lineage>
        <taxon>Eukaryota</taxon>
        <taxon>Fungi</taxon>
        <taxon>Dikarya</taxon>
        <taxon>Ascomycota</taxon>
        <taxon>Pezizomycotina</taxon>
        <taxon>Dothideomycetes</taxon>
        <taxon>Pleosporomycetidae</taxon>
        <taxon>Pleosporales</taxon>
        <taxon>Torulaceae</taxon>
        <taxon>Dendryphion</taxon>
    </lineage>
</organism>
<comment type="similarity">
    <text evidence="1">Belongs to the Gfa family.</text>
</comment>
<feature type="domain" description="CENP-V/GFA" evidence="5">
    <location>
        <begin position="3"/>
        <end position="120"/>
    </location>
</feature>
<name>A0A9P9D6X4_9PLEO</name>
<evidence type="ECO:0000256" key="3">
    <source>
        <dbReference type="ARBA" id="ARBA00022833"/>
    </source>
</evidence>
<dbReference type="SUPFAM" id="SSF51316">
    <property type="entry name" value="Mss4-like"/>
    <property type="match status" value="1"/>
</dbReference>
<dbReference type="Proteomes" id="UP000700596">
    <property type="component" value="Unassembled WGS sequence"/>
</dbReference>
<reference evidence="6" key="1">
    <citation type="journal article" date="2021" name="Nat. Commun.">
        <title>Genetic determinants of endophytism in the Arabidopsis root mycobiome.</title>
        <authorList>
            <person name="Mesny F."/>
            <person name="Miyauchi S."/>
            <person name="Thiergart T."/>
            <person name="Pickel B."/>
            <person name="Atanasova L."/>
            <person name="Karlsson M."/>
            <person name="Huettel B."/>
            <person name="Barry K.W."/>
            <person name="Haridas S."/>
            <person name="Chen C."/>
            <person name="Bauer D."/>
            <person name="Andreopoulos W."/>
            <person name="Pangilinan J."/>
            <person name="LaButti K."/>
            <person name="Riley R."/>
            <person name="Lipzen A."/>
            <person name="Clum A."/>
            <person name="Drula E."/>
            <person name="Henrissat B."/>
            <person name="Kohler A."/>
            <person name="Grigoriev I.V."/>
            <person name="Martin F.M."/>
            <person name="Hacquard S."/>
        </authorList>
    </citation>
    <scope>NUCLEOTIDE SEQUENCE</scope>
    <source>
        <strain evidence="6">MPI-CAGE-CH-0243</strain>
    </source>
</reference>
<keyword evidence="3" id="KW-0862">Zinc</keyword>
<evidence type="ECO:0000256" key="4">
    <source>
        <dbReference type="ARBA" id="ARBA00023239"/>
    </source>
</evidence>
<gene>
    <name evidence="6" type="ORF">B0J11DRAFT_140030</name>
</gene>
<dbReference type="GO" id="GO:0046872">
    <property type="term" value="F:metal ion binding"/>
    <property type="evidence" value="ECO:0007669"/>
    <property type="project" value="UniProtKB-KW"/>
</dbReference>
<dbReference type="GO" id="GO:0016846">
    <property type="term" value="F:carbon-sulfur lyase activity"/>
    <property type="evidence" value="ECO:0007669"/>
    <property type="project" value="InterPro"/>
</dbReference>
<dbReference type="AlphaFoldDB" id="A0A9P9D6X4"/>
<evidence type="ECO:0000313" key="7">
    <source>
        <dbReference type="Proteomes" id="UP000700596"/>
    </source>
</evidence>
<dbReference type="PROSITE" id="PS51891">
    <property type="entry name" value="CENP_V_GFA"/>
    <property type="match status" value="1"/>
</dbReference>
<evidence type="ECO:0000256" key="1">
    <source>
        <dbReference type="ARBA" id="ARBA00005495"/>
    </source>
</evidence>
<dbReference type="PANTHER" id="PTHR33337:SF43">
    <property type="entry name" value="CENP-V_GFA DOMAIN-CONTAINING PROTEIN"/>
    <property type="match status" value="1"/>
</dbReference>
<dbReference type="EMBL" id="JAGMWT010000018">
    <property type="protein sequence ID" value="KAH7113781.1"/>
    <property type="molecule type" value="Genomic_DNA"/>
</dbReference>
<dbReference type="Pfam" id="PF04828">
    <property type="entry name" value="GFA"/>
    <property type="match status" value="1"/>
</dbReference>
<evidence type="ECO:0000313" key="6">
    <source>
        <dbReference type="EMBL" id="KAH7113781.1"/>
    </source>
</evidence>
<dbReference type="InterPro" id="IPR011057">
    <property type="entry name" value="Mss4-like_sf"/>
</dbReference>
<evidence type="ECO:0000256" key="2">
    <source>
        <dbReference type="ARBA" id="ARBA00022723"/>
    </source>
</evidence>
<sequence>MPTEGRCNCGRINVTVTAPLEQTVLCYCSNCRRSSAGLCSVNYAIGKSELEIEDKEGVLKSYLDNDTTSGNPIIRQFCGNCGSPIVSLLGEDAPMVFLKGGLFNQTPAPIMEVFKQDKVDWVKIPLLDKE</sequence>
<keyword evidence="4" id="KW-0456">Lyase</keyword>
<comment type="caution">
    <text evidence="6">The sequence shown here is derived from an EMBL/GenBank/DDBJ whole genome shotgun (WGS) entry which is preliminary data.</text>
</comment>